<dbReference type="AlphaFoldDB" id="Q1EHY5"/>
<dbReference type="PANTHER" id="PTHR10993">
    <property type="entry name" value="OCTANOYLTRANSFERASE"/>
    <property type="match status" value="1"/>
</dbReference>
<evidence type="ECO:0000313" key="6">
    <source>
        <dbReference type="EMBL" id="CAK32554.1"/>
    </source>
</evidence>
<evidence type="ECO:0000259" key="5">
    <source>
        <dbReference type="PROSITE" id="PS51733"/>
    </source>
</evidence>
<dbReference type="InterPro" id="IPR004143">
    <property type="entry name" value="BPL_LPL_catalytic"/>
</dbReference>
<name>Q1EHY5_9ZZZZ</name>
<dbReference type="UniPathway" id="UPA00538">
    <property type="reaction ID" value="UER00592"/>
</dbReference>
<dbReference type="PROSITE" id="PS51733">
    <property type="entry name" value="BPL_LPL_CATALYTIC"/>
    <property type="match status" value="1"/>
</dbReference>
<accession>Q1EHY5</accession>
<comment type="pathway">
    <text evidence="1">Protein modification; protein lipoylation via endogenous pathway; protein N(6)-(lipoyl)lysine from octanoyl-[acyl-carrier-protein]: step 1/2.</text>
</comment>
<dbReference type="PROSITE" id="PS01313">
    <property type="entry name" value="LIPB"/>
    <property type="match status" value="1"/>
</dbReference>
<evidence type="ECO:0000256" key="3">
    <source>
        <dbReference type="ARBA" id="ARBA00022679"/>
    </source>
</evidence>
<dbReference type="NCBIfam" id="TIGR00214">
    <property type="entry name" value="lipB"/>
    <property type="match status" value="1"/>
</dbReference>
<dbReference type="SUPFAM" id="SSF55681">
    <property type="entry name" value="Class II aaRS and biotin synthetases"/>
    <property type="match status" value="1"/>
</dbReference>
<organism evidence="6">
    <name type="scientific">uncultured organism</name>
    <dbReference type="NCBI Taxonomy" id="155900"/>
    <lineage>
        <taxon>unclassified sequences</taxon>
        <taxon>environmental samples</taxon>
    </lineage>
</organism>
<dbReference type="EC" id="2.3.1.181" evidence="2"/>
<keyword evidence="3" id="KW-0808">Transferase</keyword>
<dbReference type="PANTHER" id="PTHR10993:SF7">
    <property type="entry name" value="LIPOYLTRANSFERASE 2, MITOCHONDRIAL-RELATED"/>
    <property type="match status" value="1"/>
</dbReference>
<dbReference type="InterPro" id="IPR020605">
    <property type="entry name" value="Octanoyltransferase_CS"/>
</dbReference>
<dbReference type="NCBIfam" id="NF010921">
    <property type="entry name" value="PRK14341.1"/>
    <property type="match status" value="1"/>
</dbReference>
<dbReference type="Gene3D" id="3.30.930.10">
    <property type="entry name" value="Bira Bifunctional Protein, Domain 2"/>
    <property type="match status" value="1"/>
</dbReference>
<gene>
    <name evidence="6" type="ORF">10D02-20</name>
</gene>
<dbReference type="CDD" id="cd16444">
    <property type="entry name" value="LipB"/>
    <property type="match status" value="1"/>
</dbReference>
<dbReference type="NCBIfam" id="NF010925">
    <property type="entry name" value="PRK14345.1"/>
    <property type="match status" value="1"/>
</dbReference>
<dbReference type="InterPro" id="IPR045864">
    <property type="entry name" value="aa-tRNA-synth_II/BPL/LPL"/>
</dbReference>
<dbReference type="GO" id="GO:0033819">
    <property type="term" value="F:lipoyl(octanoyl) transferase activity"/>
    <property type="evidence" value="ECO:0007669"/>
    <property type="project" value="UniProtKB-EC"/>
</dbReference>
<dbReference type="InterPro" id="IPR000544">
    <property type="entry name" value="Octanoyltransferase"/>
</dbReference>
<reference evidence="6" key="1">
    <citation type="submission" date="2006-06" db="EMBL/GenBank/DDBJ databases">
        <title>Construction and analysis of a metagenomic library from a deep-sea sediment of east Pacific nodule Province.</title>
        <authorList>
            <person name="Xu M."/>
            <person name="Xiao X."/>
            <person name="Wang F."/>
        </authorList>
    </citation>
    <scope>NUCLEOTIDE SEQUENCE</scope>
</reference>
<proteinExistence type="inferred from homology"/>
<evidence type="ECO:0000256" key="4">
    <source>
        <dbReference type="ARBA" id="ARBA00023315"/>
    </source>
</evidence>
<protein>
    <recommendedName>
        <fullName evidence="2">lipoyl(octanoyl) transferase</fullName>
        <ecNumber evidence="2">2.3.1.181</ecNumber>
    </recommendedName>
</protein>
<dbReference type="Pfam" id="PF21948">
    <property type="entry name" value="LplA-B_cat"/>
    <property type="match status" value="1"/>
</dbReference>
<sequence length="234" mass="26031">MTDLEWRFDDRPVAYPDALARMEARVAEIRAGTAPEMVWLLEHPPLYTAGTSARAQDLLDPGRLPVYRSGRGGQYTYHGPGQRVAYVMLDLKNRGCDVRGFVRDLEDWLIATLARFNVTGERRAGRVGIWVDRGGPNDMDRREDKIAAIGVRIRRWVSYHGVALNVEPDLSHFDGIVPCGIREAGVTSLVDLGLPVAMEDVDMALRSAFEEVFGAAVEGRSESETPPHYIANQP</sequence>
<dbReference type="EMBL" id="AM270418">
    <property type="protein sequence ID" value="CAK32554.1"/>
    <property type="molecule type" value="Genomic_DNA"/>
</dbReference>
<dbReference type="GO" id="GO:0016874">
    <property type="term" value="F:ligase activity"/>
    <property type="evidence" value="ECO:0007669"/>
    <property type="project" value="UniProtKB-KW"/>
</dbReference>
<dbReference type="GO" id="GO:0009249">
    <property type="term" value="P:protein lipoylation"/>
    <property type="evidence" value="ECO:0007669"/>
    <property type="project" value="InterPro"/>
</dbReference>
<evidence type="ECO:0000256" key="2">
    <source>
        <dbReference type="ARBA" id="ARBA00012334"/>
    </source>
</evidence>
<dbReference type="HAMAP" id="MF_00013">
    <property type="entry name" value="LipB"/>
    <property type="match status" value="1"/>
</dbReference>
<keyword evidence="6" id="KW-0436">Ligase</keyword>
<dbReference type="PIRSF" id="PIRSF016262">
    <property type="entry name" value="LPLase"/>
    <property type="match status" value="1"/>
</dbReference>
<evidence type="ECO:0000256" key="1">
    <source>
        <dbReference type="ARBA" id="ARBA00004821"/>
    </source>
</evidence>
<keyword evidence="4" id="KW-0012">Acyltransferase</keyword>
<feature type="domain" description="BPL/LPL catalytic" evidence="5">
    <location>
        <begin position="32"/>
        <end position="217"/>
    </location>
</feature>